<dbReference type="NCBIfam" id="NF008805">
    <property type="entry name" value="PRK11824.1"/>
    <property type="match status" value="1"/>
</dbReference>
<evidence type="ECO:0000256" key="7">
    <source>
        <dbReference type="ARBA" id="ARBA00022842"/>
    </source>
</evidence>
<dbReference type="SUPFAM" id="SSF54791">
    <property type="entry name" value="Eukaryotic type KH-domain (KH-domain type I)"/>
    <property type="match status" value="1"/>
</dbReference>
<dbReference type="InterPro" id="IPR027408">
    <property type="entry name" value="PNPase/RNase_PH_dom_sf"/>
</dbReference>
<keyword evidence="6" id="KW-0479">Metal-binding</keyword>
<dbReference type="EMBL" id="JABXOR010000573">
    <property type="protein sequence ID" value="NVP00373.1"/>
    <property type="molecule type" value="Genomic_DNA"/>
</dbReference>
<dbReference type="SUPFAM" id="SSF50249">
    <property type="entry name" value="Nucleic acid-binding proteins"/>
    <property type="match status" value="1"/>
</dbReference>
<dbReference type="CDD" id="cd04472">
    <property type="entry name" value="S1_PNPase"/>
    <property type="match status" value="1"/>
</dbReference>
<dbReference type="Proteomes" id="UP000533429">
    <property type="component" value="Unassembled WGS sequence"/>
</dbReference>
<keyword evidence="3" id="KW-0963">Cytoplasm</keyword>
<dbReference type="InterPro" id="IPR004087">
    <property type="entry name" value="KH_dom"/>
</dbReference>
<dbReference type="CDD" id="cd02393">
    <property type="entry name" value="KH-I_PNPase"/>
    <property type="match status" value="1"/>
</dbReference>
<dbReference type="GO" id="GO:0005829">
    <property type="term" value="C:cytosol"/>
    <property type="evidence" value="ECO:0007669"/>
    <property type="project" value="TreeGrafter"/>
</dbReference>
<dbReference type="SMART" id="SM00316">
    <property type="entry name" value="S1"/>
    <property type="match status" value="1"/>
</dbReference>
<keyword evidence="4 12" id="KW-0808">Transferase</keyword>
<dbReference type="Gene3D" id="3.30.230.70">
    <property type="entry name" value="GHMP Kinase, N-terminal domain"/>
    <property type="match status" value="1"/>
</dbReference>
<evidence type="ECO:0000256" key="4">
    <source>
        <dbReference type="ARBA" id="ARBA00022679"/>
    </source>
</evidence>
<dbReference type="PROSITE" id="PS50084">
    <property type="entry name" value="KH_TYPE_1"/>
    <property type="match status" value="1"/>
</dbReference>
<dbReference type="InterPro" id="IPR001247">
    <property type="entry name" value="ExoRNase_PH_dom1"/>
</dbReference>
<feature type="non-terminal residue" evidence="12">
    <location>
        <position position="1"/>
    </location>
</feature>
<evidence type="ECO:0000256" key="8">
    <source>
        <dbReference type="ARBA" id="ARBA00022884"/>
    </source>
</evidence>
<sequence length="421" mass="45901">EVNTKEVHTIFHDLEKTVVRRSIIAGNPRIDGREVDMVRALDVRTGVLPRTHGSSLFTRGETQALVTATLGTQRDAQIIDELTGEKKDYFLLHYNFPPYCVGETGFVGSPKRREIGHGRLAKRGIAAVMPSIDEFPYTVRVVSEITESNGSSSMASVCGTSLALMDAGVPIKSSVAGIAMGLVKEGDDFVVLSDILGDEDHLGDMDFKVAGTDDGITALQMDIKIEGITKEIMQIALNQAKGARMHILSVMDNAINAPRDDISEFAPRIHTMKINPEKIKDVIGKGGAVIRALTEETGTTIEIEDDGTVKIAATDGLQAKEAIRRIEEITADVEVGRIYTGKVTRIVDFGAFVSVIGTKEGLVHISQISQERVEKVSDYLKEGQEVPVKVLEIDRQGRIRLSMKEAVQPAEQPAQDEQPKD</sequence>
<evidence type="ECO:0000256" key="10">
    <source>
        <dbReference type="PROSITE-ProRule" id="PRU00117"/>
    </source>
</evidence>
<evidence type="ECO:0000313" key="13">
    <source>
        <dbReference type="Proteomes" id="UP000533429"/>
    </source>
</evidence>
<dbReference type="FunFam" id="3.30.230.70:FF:000002">
    <property type="entry name" value="Polyribonucleotide nucleotidyltransferase"/>
    <property type="match status" value="1"/>
</dbReference>
<dbReference type="GO" id="GO:0003723">
    <property type="term" value="F:RNA binding"/>
    <property type="evidence" value="ECO:0007669"/>
    <property type="project" value="UniProtKB-UniRule"/>
</dbReference>
<evidence type="ECO:0000259" key="11">
    <source>
        <dbReference type="PROSITE" id="PS50126"/>
    </source>
</evidence>
<dbReference type="Gene3D" id="3.30.1370.10">
    <property type="entry name" value="K Homology domain, type 1"/>
    <property type="match status" value="1"/>
</dbReference>
<dbReference type="InterPro" id="IPR036345">
    <property type="entry name" value="ExoRNase_PH_dom2_sf"/>
</dbReference>
<feature type="domain" description="S1 motif" evidence="11">
    <location>
        <begin position="336"/>
        <end position="404"/>
    </location>
</feature>
<dbReference type="SMART" id="SM00322">
    <property type="entry name" value="KH"/>
    <property type="match status" value="1"/>
</dbReference>
<dbReference type="PANTHER" id="PTHR11252">
    <property type="entry name" value="POLYRIBONUCLEOTIDE NUCLEOTIDYLTRANSFERASE"/>
    <property type="match status" value="1"/>
</dbReference>
<keyword evidence="8 10" id="KW-0694">RNA-binding</keyword>
<evidence type="ECO:0000256" key="9">
    <source>
        <dbReference type="NCBIfam" id="TIGR03591"/>
    </source>
</evidence>
<dbReference type="InterPro" id="IPR003029">
    <property type="entry name" value="S1_domain"/>
</dbReference>
<dbReference type="InterPro" id="IPR015848">
    <property type="entry name" value="PNPase_PH_RNA-bd_bac/org-type"/>
</dbReference>
<dbReference type="PANTHER" id="PTHR11252:SF0">
    <property type="entry name" value="POLYRIBONUCLEOTIDE NUCLEOTIDYLTRANSFERASE 1, MITOCHONDRIAL"/>
    <property type="match status" value="1"/>
</dbReference>
<dbReference type="GO" id="GO:0006396">
    <property type="term" value="P:RNA processing"/>
    <property type="evidence" value="ECO:0007669"/>
    <property type="project" value="InterPro"/>
</dbReference>
<evidence type="ECO:0000256" key="3">
    <source>
        <dbReference type="ARBA" id="ARBA00022490"/>
    </source>
</evidence>
<dbReference type="InterPro" id="IPR012162">
    <property type="entry name" value="PNPase"/>
</dbReference>
<dbReference type="Pfam" id="PF03726">
    <property type="entry name" value="PNPase"/>
    <property type="match status" value="1"/>
</dbReference>
<evidence type="ECO:0000256" key="2">
    <source>
        <dbReference type="ARBA" id="ARBA00012416"/>
    </source>
</evidence>
<comment type="similarity">
    <text evidence="1">Belongs to the polyribonucleotide nucleotidyltransferase family.</text>
</comment>
<keyword evidence="5 12" id="KW-0548">Nucleotidyltransferase</keyword>
<dbReference type="SUPFAM" id="SSF55666">
    <property type="entry name" value="Ribonuclease PH domain 2-like"/>
    <property type="match status" value="1"/>
</dbReference>
<evidence type="ECO:0000256" key="1">
    <source>
        <dbReference type="ARBA" id="ARBA00007404"/>
    </source>
</evidence>
<dbReference type="Pfam" id="PF00575">
    <property type="entry name" value="S1"/>
    <property type="match status" value="1"/>
</dbReference>
<evidence type="ECO:0000256" key="6">
    <source>
        <dbReference type="ARBA" id="ARBA00022723"/>
    </source>
</evidence>
<dbReference type="EC" id="2.7.7.8" evidence="2 9"/>
<dbReference type="GO" id="GO:0006402">
    <property type="term" value="P:mRNA catabolic process"/>
    <property type="evidence" value="ECO:0007669"/>
    <property type="project" value="UniProtKB-UniRule"/>
</dbReference>
<dbReference type="GO" id="GO:0004654">
    <property type="term" value="F:polyribonucleotide nucleotidyltransferase activity"/>
    <property type="evidence" value="ECO:0007669"/>
    <property type="project" value="UniProtKB-UniRule"/>
</dbReference>
<gene>
    <name evidence="12" type="primary">pnp</name>
    <name evidence="12" type="ORF">HWA77_09155</name>
</gene>
<protein>
    <recommendedName>
        <fullName evidence="2 9">Polyribonucleotide nucleotidyltransferase</fullName>
        <ecNumber evidence="2 9">2.7.7.8</ecNumber>
    </recommendedName>
</protein>
<name>A0A850QQA0_PHODD</name>
<proteinExistence type="inferred from homology"/>
<dbReference type="InterPro" id="IPR036612">
    <property type="entry name" value="KH_dom_type_1_sf"/>
</dbReference>
<comment type="caution">
    <text evidence="12">The sequence shown here is derived from an EMBL/GenBank/DDBJ whole genome shotgun (WGS) entry which is preliminary data.</text>
</comment>
<reference evidence="12 13" key="1">
    <citation type="submission" date="2020-06" db="EMBL/GenBank/DDBJ databases">
        <title>Photobacterium damselae subsp. damselae comparative genomics.</title>
        <authorList>
            <person name="Osorio C.R."/>
        </authorList>
    </citation>
    <scope>NUCLEOTIDE SEQUENCE [LARGE SCALE GENOMIC DNA]</scope>
    <source>
        <strain evidence="12 13">TW250/03</strain>
    </source>
</reference>
<dbReference type="PROSITE" id="PS50126">
    <property type="entry name" value="S1"/>
    <property type="match status" value="1"/>
</dbReference>
<keyword evidence="7" id="KW-0460">Magnesium</keyword>
<dbReference type="InterPro" id="IPR012340">
    <property type="entry name" value="NA-bd_OB-fold"/>
</dbReference>
<dbReference type="SUPFAM" id="SSF54211">
    <property type="entry name" value="Ribosomal protein S5 domain 2-like"/>
    <property type="match status" value="1"/>
</dbReference>
<dbReference type="CDD" id="cd11364">
    <property type="entry name" value="RNase_PH_PNPase_2"/>
    <property type="match status" value="1"/>
</dbReference>
<dbReference type="InterPro" id="IPR020568">
    <property type="entry name" value="Ribosomal_Su5_D2-typ_SF"/>
</dbReference>
<dbReference type="GO" id="GO:0000175">
    <property type="term" value="F:3'-5'-RNA exonuclease activity"/>
    <property type="evidence" value="ECO:0007669"/>
    <property type="project" value="TreeGrafter"/>
</dbReference>
<dbReference type="FunFam" id="3.30.1370.10:FF:000001">
    <property type="entry name" value="Polyribonucleotide nucleotidyltransferase"/>
    <property type="match status" value="1"/>
</dbReference>
<dbReference type="Pfam" id="PF01138">
    <property type="entry name" value="RNase_PH"/>
    <property type="match status" value="1"/>
</dbReference>
<dbReference type="InterPro" id="IPR004088">
    <property type="entry name" value="KH_dom_type_1"/>
</dbReference>
<organism evidence="12 13">
    <name type="scientific">Photobacterium damselae subsp. damselae</name>
    <name type="common">Listonella damsela</name>
    <dbReference type="NCBI Taxonomy" id="85581"/>
    <lineage>
        <taxon>Bacteria</taxon>
        <taxon>Pseudomonadati</taxon>
        <taxon>Pseudomonadota</taxon>
        <taxon>Gammaproteobacteria</taxon>
        <taxon>Vibrionales</taxon>
        <taxon>Vibrionaceae</taxon>
        <taxon>Photobacterium</taxon>
    </lineage>
</organism>
<dbReference type="FunFam" id="2.40.50.140:FF:000023">
    <property type="entry name" value="Polyribonucleotide nucleotidyltransferase"/>
    <property type="match status" value="1"/>
</dbReference>
<dbReference type="Pfam" id="PF00013">
    <property type="entry name" value="KH_1"/>
    <property type="match status" value="1"/>
</dbReference>
<dbReference type="Gene3D" id="2.40.50.140">
    <property type="entry name" value="Nucleic acid-binding proteins"/>
    <property type="match status" value="1"/>
</dbReference>
<dbReference type="AlphaFoldDB" id="A0A850QQA0"/>
<accession>A0A850QQA0</accession>
<evidence type="ECO:0000313" key="12">
    <source>
        <dbReference type="EMBL" id="NVP00373.1"/>
    </source>
</evidence>
<dbReference type="GO" id="GO:0046872">
    <property type="term" value="F:metal ion binding"/>
    <property type="evidence" value="ECO:0007669"/>
    <property type="project" value="UniProtKB-KW"/>
</dbReference>
<dbReference type="NCBIfam" id="TIGR03591">
    <property type="entry name" value="polynuc_phos"/>
    <property type="match status" value="1"/>
</dbReference>
<evidence type="ECO:0000256" key="5">
    <source>
        <dbReference type="ARBA" id="ARBA00022695"/>
    </source>
</evidence>